<dbReference type="CDD" id="cd06587">
    <property type="entry name" value="VOC"/>
    <property type="match status" value="1"/>
</dbReference>
<dbReference type="Gene3D" id="3.10.180.10">
    <property type="entry name" value="2,3-Dihydroxybiphenyl 1,2-Dioxygenase, domain 1"/>
    <property type="match status" value="1"/>
</dbReference>
<gene>
    <name evidence="2" type="ORF">AVDCRST_MAG20-2375</name>
</gene>
<dbReference type="InterPro" id="IPR037523">
    <property type="entry name" value="VOC_core"/>
</dbReference>
<proteinExistence type="predicted"/>
<sequence>MPTLVALTVLGDPRRWRDLGFSVEPDGSCQVGAVRLQVSPPEEGGRPGIDGWSFAGLHDPPMGIDGIPTEAADEAAAPPGSHPNGVTSLDHVVVTTPDLGRTVAALEDAGLRVLRERDTEAGGRPMRQVFLRPGEAVVEVVGPPAPTGGGKARFFGLAFTVADLDATAALLGDLLGAPKVAVQPGRRIATVRSDAGLGVPVAFMSAEPTG</sequence>
<dbReference type="Pfam" id="PF00903">
    <property type="entry name" value="Glyoxalase"/>
    <property type="match status" value="1"/>
</dbReference>
<accession>A0A6J4IJ13</accession>
<organism evidence="2">
    <name type="scientific">uncultured Acidimicrobiales bacterium</name>
    <dbReference type="NCBI Taxonomy" id="310071"/>
    <lineage>
        <taxon>Bacteria</taxon>
        <taxon>Bacillati</taxon>
        <taxon>Actinomycetota</taxon>
        <taxon>Acidimicrobiia</taxon>
        <taxon>Acidimicrobiales</taxon>
        <taxon>environmental samples</taxon>
    </lineage>
</organism>
<reference evidence="2" key="1">
    <citation type="submission" date="2020-02" db="EMBL/GenBank/DDBJ databases">
        <authorList>
            <person name="Meier V. D."/>
        </authorList>
    </citation>
    <scope>NUCLEOTIDE SEQUENCE</scope>
    <source>
        <strain evidence="2">AVDCRST_MAG20</strain>
    </source>
</reference>
<dbReference type="PROSITE" id="PS51819">
    <property type="entry name" value="VOC"/>
    <property type="match status" value="1"/>
</dbReference>
<evidence type="ECO:0000259" key="1">
    <source>
        <dbReference type="PROSITE" id="PS51819"/>
    </source>
</evidence>
<evidence type="ECO:0000313" key="2">
    <source>
        <dbReference type="EMBL" id="CAA9253520.1"/>
    </source>
</evidence>
<dbReference type="InterPro" id="IPR029068">
    <property type="entry name" value="Glyas_Bleomycin-R_OHBP_Dase"/>
</dbReference>
<name>A0A6J4IJ13_9ACTN</name>
<dbReference type="SUPFAM" id="SSF54593">
    <property type="entry name" value="Glyoxalase/Bleomycin resistance protein/Dihydroxybiphenyl dioxygenase"/>
    <property type="match status" value="1"/>
</dbReference>
<dbReference type="EMBL" id="CADCSY010000108">
    <property type="protein sequence ID" value="CAA9253520.1"/>
    <property type="molecule type" value="Genomic_DNA"/>
</dbReference>
<protein>
    <recommendedName>
        <fullName evidence="1">VOC domain-containing protein</fullName>
    </recommendedName>
</protein>
<dbReference type="InterPro" id="IPR004360">
    <property type="entry name" value="Glyas_Fos-R_dOase_dom"/>
</dbReference>
<dbReference type="AlphaFoldDB" id="A0A6J4IJ13"/>
<feature type="domain" description="VOC" evidence="1">
    <location>
        <begin position="88"/>
        <end position="210"/>
    </location>
</feature>